<dbReference type="PANTHER" id="PTHR21087:SF16">
    <property type="entry name" value="SHIKIMATE KINASE 1, CHLOROPLASTIC"/>
    <property type="match status" value="1"/>
</dbReference>
<accession>A0ABP2ARU9</accession>
<name>A0ABP2ARU9_SARVE</name>
<sequence>MGKSVLLIGMPGCGKTTLGEKLAKSIGYDFVDMDRFIEEKTGKSIVEIFKSGEKTFRDIETTTSEKLGKLKGVVISSGGGIVTRKQNIDYFKNFTIIFINRSLDLIVSDIDIENRPLLKDKKDRLYDLYNERINLYKTFGEKHILNDSTIDVAIERLKEAIIY</sequence>
<evidence type="ECO:0000313" key="8">
    <source>
        <dbReference type="EMBL" id="CUN77230.1"/>
    </source>
</evidence>
<gene>
    <name evidence="7 8" type="primary">aroK</name>
    <name evidence="8" type="ORF">ERS852473_01052</name>
</gene>
<dbReference type="CDD" id="cd00464">
    <property type="entry name" value="SK"/>
    <property type="match status" value="1"/>
</dbReference>
<comment type="similarity">
    <text evidence="7">Belongs to the shikimate kinase family.</text>
</comment>
<keyword evidence="7" id="KW-0460">Magnesium</keyword>
<dbReference type="Pfam" id="PF01202">
    <property type="entry name" value="SKI"/>
    <property type="match status" value="1"/>
</dbReference>
<keyword evidence="6 7" id="KW-0057">Aromatic amino acid biosynthesis</keyword>
<evidence type="ECO:0000256" key="2">
    <source>
        <dbReference type="ARBA" id="ARBA00022679"/>
    </source>
</evidence>
<evidence type="ECO:0000256" key="3">
    <source>
        <dbReference type="ARBA" id="ARBA00022741"/>
    </source>
</evidence>
<dbReference type="Gene3D" id="3.40.50.300">
    <property type="entry name" value="P-loop containing nucleotide triphosphate hydrolases"/>
    <property type="match status" value="1"/>
</dbReference>
<dbReference type="InterPro" id="IPR000623">
    <property type="entry name" value="Shikimate_kinase/TSH1"/>
</dbReference>
<dbReference type="RefSeq" id="WP_235804568.1">
    <property type="nucleotide sequence ID" value="NZ_BCMV01000066.1"/>
</dbReference>
<evidence type="ECO:0000313" key="9">
    <source>
        <dbReference type="Proteomes" id="UP000095488"/>
    </source>
</evidence>
<keyword evidence="7" id="KW-0479">Metal-binding</keyword>
<keyword evidence="9" id="KW-1185">Reference proteome</keyword>
<proteinExistence type="inferred from homology"/>
<evidence type="ECO:0000256" key="4">
    <source>
        <dbReference type="ARBA" id="ARBA00022777"/>
    </source>
</evidence>
<organism evidence="8 9">
    <name type="scientific">Sarcina ventriculi</name>
    <name type="common">Clostridium ventriculi</name>
    <dbReference type="NCBI Taxonomy" id="1267"/>
    <lineage>
        <taxon>Bacteria</taxon>
        <taxon>Bacillati</taxon>
        <taxon>Bacillota</taxon>
        <taxon>Clostridia</taxon>
        <taxon>Eubacteriales</taxon>
        <taxon>Clostridiaceae</taxon>
        <taxon>Sarcina</taxon>
    </lineage>
</organism>
<dbReference type="PRINTS" id="PR01100">
    <property type="entry name" value="SHIKIMTKNASE"/>
</dbReference>
<dbReference type="Proteomes" id="UP000095488">
    <property type="component" value="Unassembled WGS sequence"/>
</dbReference>
<dbReference type="GO" id="GO:0004765">
    <property type="term" value="F:shikimate kinase activity"/>
    <property type="evidence" value="ECO:0007669"/>
    <property type="project" value="UniProtKB-EC"/>
</dbReference>
<keyword evidence="7" id="KW-0963">Cytoplasm</keyword>
<evidence type="ECO:0000256" key="7">
    <source>
        <dbReference type="HAMAP-Rule" id="MF_00109"/>
    </source>
</evidence>
<keyword evidence="5 7" id="KW-0067">ATP-binding</keyword>
<evidence type="ECO:0000256" key="6">
    <source>
        <dbReference type="ARBA" id="ARBA00023141"/>
    </source>
</evidence>
<comment type="pathway">
    <text evidence="7">Metabolic intermediate biosynthesis; chorismate biosynthesis; chorismate from D-erythrose 4-phosphate and phosphoenolpyruvate: step 5/7.</text>
</comment>
<dbReference type="EC" id="2.7.1.71" evidence="7"/>
<evidence type="ECO:0000256" key="5">
    <source>
        <dbReference type="ARBA" id="ARBA00022840"/>
    </source>
</evidence>
<comment type="cofactor">
    <cofactor evidence="7">
        <name>Mg(2+)</name>
        <dbReference type="ChEBI" id="CHEBI:18420"/>
    </cofactor>
    <text evidence="7">Binds 1 Mg(2+) ion per subunit.</text>
</comment>
<feature type="binding site" evidence="7">
    <location>
        <position position="57"/>
    </location>
    <ligand>
        <name>substrate</name>
    </ligand>
</feature>
<keyword evidence="3 7" id="KW-0547">Nucleotide-binding</keyword>
<protein>
    <recommendedName>
        <fullName evidence="7">Shikimate kinase</fullName>
        <shortName evidence="7">SK</shortName>
        <ecNumber evidence="7">2.7.1.71</ecNumber>
    </recommendedName>
</protein>
<feature type="binding site" evidence="7">
    <location>
        <position position="132"/>
    </location>
    <ligand>
        <name>substrate</name>
    </ligand>
</feature>
<dbReference type="EMBL" id="CYZR01000003">
    <property type="protein sequence ID" value="CUN77230.1"/>
    <property type="molecule type" value="Genomic_DNA"/>
</dbReference>
<feature type="binding site" evidence="7">
    <location>
        <begin position="12"/>
        <end position="17"/>
    </location>
    <ligand>
        <name>ATP</name>
        <dbReference type="ChEBI" id="CHEBI:30616"/>
    </ligand>
</feature>
<keyword evidence="2 7" id="KW-0808">Transferase</keyword>
<feature type="binding site" evidence="7">
    <location>
        <position position="34"/>
    </location>
    <ligand>
        <name>substrate</name>
    </ligand>
</feature>
<dbReference type="InterPro" id="IPR031322">
    <property type="entry name" value="Shikimate/glucono_kinase"/>
</dbReference>
<feature type="binding site" evidence="7">
    <location>
        <position position="79"/>
    </location>
    <ligand>
        <name>substrate</name>
    </ligand>
</feature>
<comment type="function">
    <text evidence="7">Catalyzes the specific phosphorylation of the 3-hydroxyl group of shikimic acid using ATP as a cosubstrate.</text>
</comment>
<dbReference type="SUPFAM" id="SSF52540">
    <property type="entry name" value="P-loop containing nucleoside triphosphate hydrolases"/>
    <property type="match status" value="1"/>
</dbReference>
<dbReference type="HAMAP" id="MF_00109">
    <property type="entry name" value="Shikimate_kinase"/>
    <property type="match status" value="1"/>
</dbReference>
<keyword evidence="4 7" id="KW-0418">Kinase</keyword>
<keyword evidence="1 7" id="KW-0028">Amino-acid biosynthesis</keyword>
<comment type="catalytic activity">
    <reaction evidence="7">
        <text>shikimate + ATP = 3-phosphoshikimate + ADP + H(+)</text>
        <dbReference type="Rhea" id="RHEA:13121"/>
        <dbReference type="ChEBI" id="CHEBI:15378"/>
        <dbReference type="ChEBI" id="CHEBI:30616"/>
        <dbReference type="ChEBI" id="CHEBI:36208"/>
        <dbReference type="ChEBI" id="CHEBI:145989"/>
        <dbReference type="ChEBI" id="CHEBI:456216"/>
        <dbReference type="EC" id="2.7.1.71"/>
    </reaction>
</comment>
<comment type="caution">
    <text evidence="8">The sequence shown here is derived from an EMBL/GenBank/DDBJ whole genome shotgun (WGS) entry which is preliminary data.</text>
</comment>
<comment type="subcellular location">
    <subcellularLocation>
        <location evidence="7">Cytoplasm</location>
    </subcellularLocation>
</comment>
<feature type="binding site" evidence="7">
    <location>
        <position position="115"/>
    </location>
    <ligand>
        <name>ATP</name>
        <dbReference type="ChEBI" id="CHEBI:30616"/>
    </ligand>
</feature>
<reference evidence="8 9" key="1">
    <citation type="submission" date="2015-09" db="EMBL/GenBank/DDBJ databases">
        <authorList>
            <consortium name="Pathogen Informatics"/>
            <person name="Wu L."/>
            <person name="Ma J."/>
        </authorList>
    </citation>
    <scope>NUCLEOTIDE SEQUENCE [LARGE SCALE GENOMIC DNA]</scope>
    <source>
        <strain evidence="8 9">2789STDY5834858</strain>
    </source>
</reference>
<evidence type="ECO:0000256" key="1">
    <source>
        <dbReference type="ARBA" id="ARBA00022605"/>
    </source>
</evidence>
<comment type="subunit">
    <text evidence="7">Monomer.</text>
</comment>
<comment type="caution">
    <text evidence="7">Lacks conserved residue(s) required for the propagation of feature annotation.</text>
</comment>
<dbReference type="PANTHER" id="PTHR21087">
    <property type="entry name" value="SHIKIMATE KINASE"/>
    <property type="match status" value="1"/>
</dbReference>
<dbReference type="InterPro" id="IPR027417">
    <property type="entry name" value="P-loop_NTPase"/>
</dbReference>
<feature type="binding site" evidence="7">
    <location>
        <position position="16"/>
    </location>
    <ligand>
        <name>Mg(2+)</name>
        <dbReference type="ChEBI" id="CHEBI:18420"/>
    </ligand>
</feature>